<comment type="caution">
    <text evidence="1">The sequence shown here is derived from an EMBL/GenBank/DDBJ whole genome shotgun (WGS) entry which is preliminary data.</text>
</comment>
<proteinExistence type="predicted"/>
<organism evidence="1 2">
    <name type="scientific">Melia azedarach</name>
    <name type="common">Chinaberry tree</name>
    <dbReference type="NCBI Taxonomy" id="155640"/>
    <lineage>
        <taxon>Eukaryota</taxon>
        <taxon>Viridiplantae</taxon>
        <taxon>Streptophyta</taxon>
        <taxon>Embryophyta</taxon>
        <taxon>Tracheophyta</taxon>
        <taxon>Spermatophyta</taxon>
        <taxon>Magnoliopsida</taxon>
        <taxon>eudicotyledons</taxon>
        <taxon>Gunneridae</taxon>
        <taxon>Pentapetalae</taxon>
        <taxon>rosids</taxon>
        <taxon>malvids</taxon>
        <taxon>Sapindales</taxon>
        <taxon>Meliaceae</taxon>
        <taxon>Melia</taxon>
    </lineage>
</organism>
<protein>
    <submittedName>
        <fullName evidence="1">Cytochrome b5</fullName>
    </submittedName>
</protein>
<gene>
    <name evidence="1" type="ORF">OWV82_006745</name>
</gene>
<reference evidence="1 2" key="1">
    <citation type="journal article" date="2023" name="Science">
        <title>Complex scaffold remodeling in plant triterpene biosynthesis.</title>
        <authorList>
            <person name="De La Pena R."/>
            <person name="Hodgson H."/>
            <person name="Liu J.C."/>
            <person name="Stephenson M.J."/>
            <person name="Martin A.C."/>
            <person name="Owen C."/>
            <person name="Harkess A."/>
            <person name="Leebens-Mack J."/>
            <person name="Jimenez L.E."/>
            <person name="Osbourn A."/>
            <person name="Sattely E.S."/>
        </authorList>
    </citation>
    <scope>NUCLEOTIDE SEQUENCE [LARGE SCALE GENOMIC DNA]</scope>
    <source>
        <strain evidence="2">cv. JPN11</strain>
        <tissue evidence="1">Leaf</tissue>
    </source>
</reference>
<evidence type="ECO:0000313" key="2">
    <source>
        <dbReference type="Proteomes" id="UP001164539"/>
    </source>
</evidence>
<dbReference type="Proteomes" id="UP001164539">
    <property type="component" value="Chromosome 3"/>
</dbReference>
<accession>A0ACC1YIL0</accession>
<dbReference type="EMBL" id="CM051396">
    <property type="protein sequence ID" value="KAJ4723363.1"/>
    <property type="molecule type" value="Genomic_DNA"/>
</dbReference>
<keyword evidence="2" id="KW-1185">Reference proteome</keyword>
<name>A0ACC1YIL0_MELAZ</name>
<sequence>MASETKTYTLEEVTKHDKAQDCWIIISNKVYDVTSFIDQHPGGRGALIYVAGTDATENFEQVGHSEDAKGGMSHFYIGNLHLHSDHKPAPTAFSATTTATNIQQQEVGDAKSGDQDYKNNPIPSPSHSTIPQAQA</sequence>
<evidence type="ECO:0000313" key="1">
    <source>
        <dbReference type="EMBL" id="KAJ4723363.1"/>
    </source>
</evidence>